<feature type="domain" description="HTH gntR-type" evidence="4">
    <location>
        <begin position="5"/>
        <end position="73"/>
    </location>
</feature>
<dbReference type="AlphaFoldDB" id="A0A430ADD8"/>
<organism evidence="5 6">
    <name type="scientific">Vagococcus fessus</name>
    <dbReference type="NCBI Taxonomy" id="120370"/>
    <lineage>
        <taxon>Bacteria</taxon>
        <taxon>Bacillati</taxon>
        <taxon>Bacillota</taxon>
        <taxon>Bacilli</taxon>
        <taxon>Lactobacillales</taxon>
        <taxon>Enterococcaceae</taxon>
        <taxon>Vagococcus</taxon>
    </lineage>
</organism>
<dbReference type="InterPro" id="IPR036390">
    <property type="entry name" value="WH_DNA-bd_sf"/>
</dbReference>
<sequence length="233" mass="27035">MKRKSVLYLDIADTIKNDIQNNVYPVGTMLPTETDFEALFGVSKITIRKAIEVLANQGYVEKKSGKGTTVISNRLFNKLSKGDSFSTILEKKGQNITKEIVSIEKIEIHEDHPYYHYFGSEVTKIFRLYKLDGEPYIIFNHFLSGSIYEEINENLDVASLYHLLSKQGFTINHFKDQFSISILGAEEQRILKTEETHLLKRVRRSYNEEEKVIEVSVALYDTEKYPYEIQFEV</sequence>
<dbReference type="RefSeq" id="WP_126831097.1">
    <property type="nucleotide sequence ID" value="NZ_CBCRYB010000003.1"/>
</dbReference>
<evidence type="ECO:0000256" key="2">
    <source>
        <dbReference type="ARBA" id="ARBA00023125"/>
    </source>
</evidence>
<dbReference type="Pfam" id="PF00392">
    <property type="entry name" value="GntR"/>
    <property type="match status" value="1"/>
</dbReference>
<dbReference type="PANTHER" id="PTHR44846:SF1">
    <property type="entry name" value="MANNOSYL-D-GLYCERATE TRANSPORT_METABOLISM SYSTEM REPRESSOR MNGR-RELATED"/>
    <property type="match status" value="1"/>
</dbReference>
<evidence type="ECO:0000313" key="5">
    <source>
        <dbReference type="EMBL" id="RSU05208.1"/>
    </source>
</evidence>
<dbReference type="SMART" id="SM00866">
    <property type="entry name" value="UTRA"/>
    <property type="match status" value="1"/>
</dbReference>
<dbReference type="SUPFAM" id="SSF46785">
    <property type="entry name" value="Winged helix' DNA-binding domain"/>
    <property type="match status" value="1"/>
</dbReference>
<dbReference type="InterPro" id="IPR028978">
    <property type="entry name" value="Chorismate_lyase_/UTRA_dom_sf"/>
</dbReference>
<name>A0A430ADD8_9ENTE</name>
<dbReference type="Pfam" id="PF07702">
    <property type="entry name" value="UTRA"/>
    <property type="match status" value="1"/>
</dbReference>
<accession>A0A430ADD8</accession>
<dbReference type="Proteomes" id="UP000287101">
    <property type="component" value="Unassembled WGS sequence"/>
</dbReference>
<dbReference type="SUPFAM" id="SSF64288">
    <property type="entry name" value="Chorismate lyase-like"/>
    <property type="match status" value="1"/>
</dbReference>
<evidence type="ECO:0000259" key="4">
    <source>
        <dbReference type="PROSITE" id="PS50949"/>
    </source>
</evidence>
<keyword evidence="1" id="KW-0805">Transcription regulation</keyword>
<proteinExistence type="predicted"/>
<keyword evidence="2" id="KW-0238">DNA-binding</keyword>
<keyword evidence="3" id="KW-0804">Transcription</keyword>
<dbReference type="GO" id="GO:0045892">
    <property type="term" value="P:negative regulation of DNA-templated transcription"/>
    <property type="evidence" value="ECO:0007669"/>
    <property type="project" value="TreeGrafter"/>
</dbReference>
<comment type="caution">
    <text evidence="5">The sequence shown here is derived from an EMBL/GenBank/DDBJ whole genome shotgun (WGS) entry which is preliminary data.</text>
</comment>
<dbReference type="InterPro" id="IPR050679">
    <property type="entry name" value="Bact_HTH_transcr_reg"/>
</dbReference>
<dbReference type="InterPro" id="IPR000524">
    <property type="entry name" value="Tscrpt_reg_HTH_GntR"/>
</dbReference>
<dbReference type="OrthoDB" id="457376at2"/>
<gene>
    <name evidence="5" type="ORF">CBF31_04105</name>
</gene>
<evidence type="ECO:0000256" key="3">
    <source>
        <dbReference type="ARBA" id="ARBA00023163"/>
    </source>
</evidence>
<dbReference type="GO" id="GO:0003700">
    <property type="term" value="F:DNA-binding transcription factor activity"/>
    <property type="evidence" value="ECO:0007669"/>
    <property type="project" value="InterPro"/>
</dbReference>
<evidence type="ECO:0000313" key="6">
    <source>
        <dbReference type="Proteomes" id="UP000287101"/>
    </source>
</evidence>
<dbReference type="EMBL" id="NGJY01000001">
    <property type="protein sequence ID" value="RSU05208.1"/>
    <property type="molecule type" value="Genomic_DNA"/>
</dbReference>
<dbReference type="PROSITE" id="PS50949">
    <property type="entry name" value="HTH_GNTR"/>
    <property type="match status" value="1"/>
</dbReference>
<dbReference type="CDD" id="cd07377">
    <property type="entry name" value="WHTH_GntR"/>
    <property type="match status" value="1"/>
</dbReference>
<dbReference type="PANTHER" id="PTHR44846">
    <property type="entry name" value="MANNOSYL-D-GLYCERATE TRANSPORT/METABOLISM SYSTEM REPRESSOR MNGR-RELATED"/>
    <property type="match status" value="1"/>
</dbReference>
<evidence type="ECO:0000256" key="1">
    <source>
        <dbReference type="ARBA" id="ARBA00023015"/>
    </source>
</evidence>
<dbReference type="InterPro" id="IPR011663">
    <property type="entry name" value="UTRA"/>
</dbReference>
<dbReference type="SMART" id="SM00345">
    <property type="entry name" value="HTH_GNTR"/>
    <property type="match status" value="1"/>
</dbReference>
<keyword evidence="6" id="KW-1185">Reference proteome</keyword>
<dbReference type="Gene3D" id="3.40.1410.10">
    <property type="entry name" value="Chorismate lyase-like"/>
    <property type="match status" value="1"/>
</dbReference>
<dbReference type="InterPro" id="IPR036388">
    <property type="entry name" value="WH-like_DNA-bd_sf"/>
</dbReference>
<dbReference type="PRINTS" id="PR00035">
    <property type="entry name" value="HTHGNTR"/>
</dbReference>
<protein>
    <submittedName>
        <fullName evidence="5">GntR family transcriptional regulator</fullName>
    </submittedName>
</protein>
<dbReference type="GO" id="GO:0003677">
    <property type="term" value="F:DNA binding"/>
    <property type="evidence" value="ECO:0007669"/>
    <property type="project" value="UniProtKB-KW"/>
</dbReference>
<reference evidence="5 6" key="1">
    <citation type="submission" date="2017-05" db="EMBL/GenBank/DDBJ databases">
        <title>Vagococcus spp. assemblies.</title>
        <authorList>
            <person name="Gulvik C.A."/>
        </authorList>
    </citation>
    <scope>NUCLEOTIDE SEQUENCE [LARGE SCALE GENOMIC DNA]</scope>
    <source>
        <strain evidence="5 6">CCUG 41755</strain>
    </source>
</reference>
<dbReference type="Gene3D" id="1.10.10.10">
    <property type="entry name" value="Winged helix-like DNA-binding domain superfamily/Winged helix DNA-binding domain"/>
    <property type="match status" value="1"/>
</dbReference>